<gene>
    <name evidence="2" type="ORF">PCOR1329_LOCUS83626</name>
</gene>
<name>A0ABN9Y8Z3_9DINO</name>
<evidence type="ECO:0000313" key="2">
    <source>
        <dbReference type="EMBL" id="CAK0909124.1"/>
    </source>
</evidence>
<sequence>MDLVEGEVAARPLAGQSGGWRERLHSRRQRGDDADCAPGAVGARGRSERGQQPDGVAFDQRSVLDQDKALIEQLTQRQQPRERPPVKKPTPPPKVAPYRGATLTPGSNRAGSLVSTTFPSRCATPDVAPVDAPAQGAPPMTAAVEALAPSPAACLGEQGAPLEATPPLPAAADARCSRAEVAAAEQAAAVQLAAVATPAPQQALEPVVPRTGHLFTGADIDSLMDRLDPAGAQQPAGSGLGGLGAPPVGGAADVGRGDCTQNFEDISREFFRDHRLPAQAGPEAEGARGAGPAAAAPSSAVAAGEAEFEVPQRRELKEQIRAIDSWLEDDFSARERLGDVRGGGMARTMPLSSVQASVADPSPAHLAATVALGEAGKPEAEVFRKLEEAKRRKAVGEQASPILMKEAAAQAKPLLPSMSLDKLCRVLRLFCSARHEDHDLYLRILGEIPVQVRGITPEQLTDCVRVMCRLRLQEETYLELFSMEAMNMIRAGSRRAVRAPRRPPAPSRKVDAAAMAAASDGSGLAPVAPLAGALAPFTATQLIQLGNALSQLDAKHNARFLDVFQEQLSVAIPRLTLEECELVSPTMAMSQLMPDALRRSFLERCMRVDAGRPLEQQDNRTAAPDIAEFQRDAQSRRRRAKHFHNVFVIEACVRKDTFSFFSSLPADVRAYLDRVRTESGRLEHEGPSFFASQIAAVLDQLGVVCDMRRMAGPLGLHIVTKATNPNAQTEEIVYECSDESAYYAVRQDDRTPPELTASSKLRHRLLQRLKVQVVHVMSVREWQQLGEAQRVNYMVKLQSLQ</sequence>
<dbReference type="Proteomes" id="UP001189429">
    <property type="component" value="Unassembled WGS sequence"/>
</dbReference>
<evidence type="ECO:0000313" key="3">
    <source>
        <dbReference type="Proteomes" id="UP001189429"/>
    </source>
</evidence>
<dbReference type="EMBL" id="CAUYUJ010022137">
    <property type="protein sequence ID" value="CAK0909124.1"/>
    <property type="molecule type" value="Genomic_DNA"/>
</dbReference>
<evidence type="ECO:0000256" key="1">
    <source>
        <dbReference type="SAM" id="MobiDB-lite"/>
    </source>
</evidence>
<feature type="compositionally biased region" description="Polar residues" evidence="1">
    <location>
        <begin position="104"/>
        <end position="117"/>
    </location>
</feature>
<protein>
    <recommendedName>
        <fullName evidence="4">RAP domain-containing protein</fullName>
    </recommendedName>
</protein>
<keyword evidence="3" id="KW-1185">Reference proteome</keyword>
<feature type="region of interest" description="Disordered" evidence="1">
    <location>
        <begin position="1"/>
        <end position="117"/>
    </location>
</feature>
<evidence type="ECO:0008006" key="4">
    <source>
        <dbReference type="Google" id="ProtNLM"/>
    </source>
</evidence>
<accession>A0ABN9Y8Z3</accession>
<proteinExistence type="predicted"/>
<reference evidence="2" key="1">
    <citation type="submission" date="2023-10" db="EMBL/GenBank/DDBJ databases">
        <authorList>
            <person name="Chen Y."/>
            <person name="Shah S."/>
            <person name="Dougan E. K."/>
            <person name="Thang M."/>
            <person name="Chan C."/>
        </authorList>
    </citation>
    <scope>NUCLEOTIDE SEQUENCE [LARGE SCALE GENOMIC DNA]</scope>
</reference>
<organism evidence="2 3">
    <name type="scientific">Prorocentrum cordatum</name>
    <dbReference type="NCBI Taxonomy" id="2364126"/>
    <lineage>
        <taxon>Eukaryota</taxon>
        <taxon>Sar</taxon>
        <taxon>Alveolata</taxon>
        <taxon>Dinophyceae</taxon>
        <taxon>Prorocentrales</taxon>
        <taxon>Prorocentraceae</taxon>
        <taxon>Prorocentrum</taxon>
    </lineage>
</organism>
<comment type="caution">
    <text evidence="2">The sequence shown here is derived from an EMBL/GenBank/DDBJ whole genome shotgun (WGS) entry which is preliminary data.</text>
</comment>